<proteinExistence type="predicted"/>
<comment type="caution">
    <text evidence="2">The sequence shown here is derived from an EMBL/GenBank/DDBJ whole genome shotgun (WGS) entry which is preliminary data.</text>
</comment>
<dbReference type="InterPro" id="IPR036390">
    <property type="entry name" value="WH_DNA-bd_sf"/>
</dbReference>
<dbReference type="PROSITE" id="PS50995">
    <property type="entry name" value="HTH_MARR_2"/>
    <property type="match status" value="1"/>
</dbReference>
<dbReference type="Proteomes" id="UP000647172">
    <property type="component" value="Unassembled WGS sequence"/>
</dbReference>
<evidence type="ECO:0000313" key="3">
    <source>
        <dbReference type="Proteomes" id="UP000647172"/>
    </source>
</evidence>
<dbReference type="SUPFAM" id="SSF46785">
    <property type="entry name" value="Winged helix' DNA-binding domain"/>
    <property type="match status" value="1"/>
</dbReference>
<dbReference type="RefSeq" id="WP_203769690.1">
    <property type="nucleotide sequence ID" value="NZ_BAAAYJ010000107.1"/>
</dbReference>
<name>A0A919JIX6_9ACTN</name>
<dbReference type="Pfam" id="PF12802">
    <property type="entry name" value="MarR_2"/>
    <property type="match status" value="1"/>
</dbReference>
<dbReference type="GO" id="GO:0006950">
    <property type="term" value="P:response to stress"/>
    <property type="evidence" value="ECO:0007669"/>
    <property type="project" value="TreeGrafter"/>
</dbReference>
<dbReference type="AlphaFoldDB" id="A0A919JIX6"/>
<dbReference type="EMBL" id="BOMQ01000044">
    <property type="protein sequence ID" value="GIE50056.1"/>
    <property type="molecule type" value="Genomic_DNA"/>
</dbReference>
<protein>
    <submittedName>
        <fullName evidence="2">MarR family transcriptional regulator</fullName>
    </submittedName>
</protein>
<reference evidence="2" key="1">
    <citation type="submission" date="2021-01" db="EMBL/GenBank/DDBJ databases">
        <title>Whole genome shotgun sequence of Actinoplanes nipponensis NBRC 14063.</title>
        <authorList>
            <person name="Komaki H."/>
            <person name="Tamura T."/>
        </authorList>
    </citation>
    <scope>NUCLEOTIDE SEQUENCE</scope>
    <source>
        <strain evidence="2">NBRC 14063</strain>
    </source>
</reference>
<dbReference type="InterPro" id="IPR000835">
    <property type="entry name" value="HTH_MarR-typ"/>
</dbReference>
<dbReference type="InterPro" id="IPR036388">
    <property type="entry name" value="WH-like_DNA-bd_sf"/>
</dbReference>
<dbReference type="PANTHER" id="PTHR33164">
    <property type="entry name" value="TRANSCRIPTIONAL REGULATOR, MARR FAMILY"/>
    <property type="match status" value="1"/>
</dbReference>
<keyword evidence="3" id="KW-1185">Reference proteome</keyword>
<dbReference type="Gene3D" id="1.10.10.10">
    <property type="entry name" value="Winged helix-like DNA-binding domain superfamily/Winged helix DNA-binding domain"/>
    <property type="match status" value="1"/>
</dbReference>
<evidence type="ECO:0000259" key="1">
    <source>
        <dbReference type="PROSITE" id="PS50995"/>
    </source>
</evidence>
<gene>
    <name evidence="2" type="ORF">Ani05nite_35900</name>
</gene>
<accession>A0A919JIX6</accession>
<dbReference type="SMART" id="SM00347">
    <property type="entry name" value="HTH_MARR"/>
    <property type="match status" value="1"/>
</dbReference>
<organism evidence="2 3">
    <name type="scientific">Actinoplanes nipponensis</name>
    <dbReference type="NCBI Taxonomy" id="135950"/>
    <lineage>
        <taxon>Bacteria</taxon>
        <taxon>Bacillati</taxon>
        <taxon>Actinomycetota</taxon>
        <taxon>Actinomycetes</taxon>
        <taxon>Micromonosporales</taxon>
        <taxon>Micromonosporaceae</taxon>
        <taxon>Actinoplanes</taxon>
    </lineage>
</organism>
<dbReference type="GO" id="GO:0003700">
    <property type="term" value="F:DNA-binding transcription factor activity"/>
    <property type="evidence" value="ECO:0007669"/>
    <property type="project" value="InterPro"/>
</dbReference>
<evidence type="ECO:0000313" key="2">
    <source>
        <dbReference type="EMBL" id="GIE50056.1"/>
    </source>
</evidence>
<feature type="domain" description="HTH marR-type" evidence="1">
    <location>
        <begin position="23"/>
        <end position="155"/>
    </location>
</feature>
<dbReference type="InterPro" id="IPR039422">
    <property type="entry name" value="MarR/SlyA-like"/>
</dbReference>
<dbReference type="PANTHER" id="PTHR33164:SF99">
    <property type="entry name" value="MARR FAMILY REGULATORY PROTEIN"/>
    <property type="match status" value="1"/>
</dbReference>
<sequence length="168" mass="18358">MSATPPAGSPAVPPLSPEEEAVMRALGRLLLVMPRVLDADLQHEQRMSLSEYSVLRHLSESEHGRMRMNELAAACDMSMSGMTRLAAKLEAQGHLRRIRCERDARGLNAVLTERGLDRLREAWPTHLASVRRHVVGHLEGLDLGRLAQALEAMAGGGGAPCQSSRHDD</sequence>